<keyword evidence="5" id="KW-0539">Nucleus</keyword>
<dbReference type="GO" id="GO:0005730">
    <property type="term" value="C:nucleolus"/>
    <property type="evidence" value="ECO:0007669"/>
    <property type="project" value="UniProtKB-SubCell"/>
</dbReference>
<dbReference type="PANTHER" id="PTHR14440">
    <property type="entry name" value="DNA-DIRECTED RNA POLYMERASE I SUBUNIT RPA49"/>
    <property type="match status" value="1"/>
</dbReference>
<dbReference type="GO" id="GO:0000428">
    <property type="term" value="C:DNA-directed RNA polymerase complex"/>
    <property type="evidence" value="ECO:0007669"/>
    <property type="project" value="UniProtKB-KW"/>
</dbReference>
<sequence>MPEKKRKRANEHDGRNAKKVASAPDSANLKVSLLRESGELCPVIASSPGLSFPSDISLKAYKKRDSTVPIPGRPAPEGKPYELLLQSSDHPRLDYEAHQEQDGANGLLQHYIGVYDPKTGDLKLMEARKLVLRTTLRPEEGSEDEMEEPRQTNASLRQNLGMEFGTKKAKKAIASLTVNAISPAKGTGDGKPKDAATKALLNSIAASTVDMPSRRDLQASVDDAKPRPKANLSATAVRDVYPLVSLIGPEELKNLPVKEWIDAVKEKQDVLTRSRYVARRLQQTARDDDNQDRVKALRYLTVLIELYAAGKPSRGGGKKLPPRDALNKRLGVDEALVSSVVRKFADGGDMTKWKVDNLVTHICALALIVDNFESDVNDIREDLSLDNKQITQYFHEIGCTITAPTERERERTKITKAEAFNHRMARLRIPLDFPKQRVMAQRRR</sequence>
<evidence type="ECO:0000256" key="6">
    <source>
        <dbReference type="SAM" id="MobiDB-lite"/>
    </source>
</evidence>
<protein>
    <submittedName>
        <fullName evidence="7">A49-like RNA polymerase I associated factor</fullName>
    </submittedName>
</protein>
<organism evidence="7 8">
    <name type="scientific">Rhizodiscina lignyota</name>
    <dbReference type="NCBI Taxonomy" id="1504668"/>
    <lineage>
        <taxon>Eukaryota</taxon>
        <taxon>Fungi</taxon>
        <taxon>Dikarya</taxon>
        <taxon>Ascomycota</taxon>
        <taxon>Pezizomycotina</taxon>
        <taxon>Dothideomycetes</taxon>
        <taxon>Pleosporomycetidae</taxon>
        <taxon>Aulographales</taxon>
        <taxon>Rhizodiscinaceae</taxon>
        <taxon>Rhizodiscina</taxon>
    </lineage>
</organism>
<feature type="region of interest" description="Disordered" evidence="6">
    <location>
        <begin position="1"/>
        <end position="25"/>
    </location>
</feature>
<keyword evidence="4" id="KW-0804">Transcription</keyword>
<dbReference type="AlphaFoldDB" id="A0A9P4I785"/>
<evidence type="ECO:0000256" key="2">
    <source>
        <dbReference type="ARBA" id="ARBA00009430"/>
    </source>
</evidence>
<dbReference type="GO" id="GO:0006351">
    <property type="term" value="P:DNA-templated transcription"/>
    <property type="evidence" value="ECO:0007669"/>
    <property type="project" value="InterPro"/>
</dbReference>
<evidence type="ECO:0000256" key="1">
    <source>
        <dbReference type="ARBA" id="ARBA00004604"/>
    </source>
</evidence>
<dbReference type="GO" id="GO:0003677">
    <property type="term" value="F:DNA binding"/>
    <property type="evidence" value="ECO:0007669"/>
    <property type="project" value="InterPro"/>
</dbReference>
<comment type="similarity">
    <text evidence="2">Belongs to the eukaryotic RPA49/POLR1E RNA polymerase subunit family.</text>
</comment>
<accession>A0A9P4I785</accession>
<keyword evidence="8" id="KW-1185">Reference proteome</keyword>
<dbReference type="Pfam" id="PF06870">
    <property type="entry name" value="RNA_pol_I_A49"/>
    <property type="match status" value="1"/>
</dbReference>
<proteinExistence type="inferred from homology"/>
<evidence type="ECO:0000313" key="8">
    <source>
        <dbReference type="Proteomes" id="UP000799772"/>
    </source>
</evidence>
<gene>
    <name evidence="7" type="ORF">NA57DRAFT_79723</name>
</gene>
<evidence type="ECO:0000313" key="7">
    <source>
        <dbReference type="EMBL" id="KAF2095234.1"/>
    </source>
</evidence>
<dbReference type="OrthoDB" id="532500at2759"/>
<dbReference type="EMBL" id="ML978132">
    <property type="protein sequence ID" value="KAF2095234.1"/>
    <property type="molecule type" value="Genomic_DNA"/>
</dbReference>
<dbReference type="Proteomes" id="UP000799772">
    <property type="component" value="Unassembled WGS sequence"/>
</dbReference>
<comment type="caution">
    <text evidence="7">The sequence shown here is derived from an EMBL/GenBank/DDBJ whole genome shotgun (WGS) entry which is preliminary data.</text>
</comment>
<evidence type="ECO:0000256" key="3">
    <source>
        <dbReference type="ARBA" id="ARBA00022478"/>
    </source>
</evidence>
<name>A0A9P4I785_9PEZI</name>
<reference evidence="7" key="1">
    <citation type="journal article" date="2020" name="Stud. Mycol.">
        <title>101 Dothideomycetes genomes: a test case for predicting lifestyles and emergence of pathogens.</title>
        <authorList>
            <person name="Haridas S."/>
            <person name="Albert R."/>
            <person name="Binder M."/>
            <person name="Bloem J."/>
            <person name="Labutti K."/>
            <person name="Salamov A."/>
            <person name="Andreopoulos B."/>
            <person name="Baker S."/>
            <person name="Barry K."/>
            <person name="Bills G."/>
            <person name="Bluhm B."/>
            <person name="Cannon C."/>
            <person name="Castanera R."/>
            <person name="Culley D."/>
            <person name="Daum C."/>
            <person name="Ezra D."/>
            <person name="Gonzalez J."/>
            <person name="Henrissat B."/>
            <person name="Kuo A."/>
            <person name="Liang C."/>
            <person name="Lipzen A."/>
            <person name="Lutzoni F."/>
            <person name="Magnuson J."/>
            <person name="Mondo S."/>
            <person name="Nolan M."/>
            <person name="Ohm R."/>
            <person name="Pangilinan J."/>
            <person name="Park H.-J."/>
            <person name="Ramirez L."/>
            <person name="Alfaro M."/>
            <person name="Sun H."/>
            <person name="Tritt A."/>
            <person name="Yoshinaga Y."/>
            <person name="Zwiers L.-H."/>
            <person name="Turgeon B."/>
            <person name="Goodwin S."/>
            <person name="Spatafora J."/>
            <person name="Crous P."/>
            <person name="Grigoriev I."/>
        </authorList>
    </citation>
    <scope>NUCLEOTIDE SEQUENCE</scope>
    <source>
        <strain evidence="7">CBS 133067</strain>
    </source>
</reference>
<dbReference type="InterPro" id="IPR009668">
    <property type="entry name" value="RNA_pol-assoc_fac_A49-like"/>
</dbReference>
<keyword evidence="3" id="KW-0240">DNA-directed RNA polymerase</keyword>
<evidence type="ECO:0000256" key="5">
    <source>
        <dbReference type="ARBA" id="ARBA00023242"/>
    </source>
</evidence>
<evidence type="ECO:0000256" key="4">
    <source>
        <dbReference type="ARBA" id="ARBA00023163"/>
    </source>
</evidence>
<comment type="subcellular location">
    <subcellularLocation>
        <location evidence="1">Nucleus</location>
        <location evidence="1">Nucleolus</location>
    </subcellularLocation>
</comment>